<reference evidence="2 3" key="1">
    <citation type="journal article" date="2012" name="J. Bacteriol.">
        <title>Genome sequence of proteorhodopsin-containing sea ice bacterium Glaciecola punicea ACAM 611T.</title>
        <authorList>
            <person name="Qin Q.-L."/>
            <person name="Xie B.-B."/>
            <person name="Shu Y.-L."/>
            <person name="Rong J.-C."/>
            <person name="Zhao D.-L."/>
            <person name="Zhang X.-Y."/>
            <person name="Chen X.-L."/>
            <person name="Zhou B.-C."/>
            <person name="Zhanga Y.-Z."/>
        </authorList>
    </citation>
    <scope>NUCLEOTIDE SEQUENCE [LARGE SCALE GENOMIC DNA]</scope>
    <source>
        <strain evidence="2 3">ACAM 611</strain>
    </source>
</reference>
<proteinExistence type="predicted"/>
<dbReference type="Proteomes" id="UP000053586">
    <property type="component" value="Unassembled WGS sequence"/>
</dbReference>
<dbReference type="STRING" id="56804.BAE46_08715"/>
<evidence type="ECO:0000259" key="1">
    <source>
        <dbReference type="Pfam" id="PF17948"/>
    </source>
</evidence>
<dbReference type="EMBL" id="BAET01000030">
    <property type="protein sequence ID" value="GAB56506.1"/>
    <property type="molecule type" value="Genomic_DNA"/>
</dbReference>
<keyword evidence="3" id="KW-1185">Reference proteome</keyword>
<dbReference type="Pfam" id="PF17948">
    <property type="entry name" value="DnaT"/>
    <property type="match status" value="1"/>
</dbReference>
<comment type="caution">
    <text evidence="2">The sequence shown here is derived from an EMBL/GenBank/DDBJ whole genome shotgun (WGS) entry which is preliminary data.</text>
</comment>
<organism evidence="2 3">
    <name type="scientific">Glaciecola punicea ACAM 611</name>
    <dbReference type="NCBI Taxonomy" id="1121923"/>
    <lineage>
        <taxon>Bacteria</taxon>
        <taxon>Pseudomonadati</taxon>
        <taxon>Pseudomonadota</taxon>
        <taxon>Gammaproteobacteria</taxon>
        <taxon>Alteromonadales</taxon>
        <taxon>Alteromonadaceae</taxon>
        <taxon>Glaciecola</taxon>
    </lineage>
</organism>
<name>H5TDX9_9ALTE</name>
<dbReference type="AlphaFoldDB" id="H5TDX9"/>
<sequence length="215" mass="24700">MNELEIETLQTPLSNLARVLYCLYLRPQLVGNKTVILVNNQAVLALVNNKKTVISMGRQISALFKELHKAGLIEVDPSTDFSKSLHNNKIRLPLSALPQSLENPQFHSQHKSMRLDWRPVQSIFEDLCQLVGLIEKTYSADELGEYIAYWLGRIDTQCTEYQWTQKLVIHLKQRRQRLPLSEQKTKAGHQYVTPSAGIVFDDNVKQLINQYKDQG</sequence>
<reference evidence="2 3" key="2">
    <citation type="journal article" date="2017" name="Antonie Van Leeuwenhoek">
        <title>Rhizobium rhizosphaerae sp. nov., a novel species isolated from rice rhizosphere.</title>
        <authorList>
            <person name="Zhao J.J."/>
            <person name="Zhang J."/>
            <person name="Zhang R.J."/>
            <person name="Zhang C.W."/>
            <person name="Yin H.Q."/>
            <person name="Zhang X.X."/>
        </authorList>
    </citation>
    <scope>NUCLEOTIDE SEQUENCE [LARGE SCALE GENOMIC DNA]</scope>
    <source>
        <strain evidence="2 3">ACAM 611</strain>
    </source>
</reference>
<feature type="domain" description="DnaT DNA-binding" evidence="1">
    <location>
        <begin position="112"/>
        <end position="178"/>
    </location>
</feature>
<evidence type="ECO:0000313" key="3">
    <source>
        <dbReference type="Proteomes" id="UP000053586"/>
    </source>
</evidence>
<accession>H5TDX9</accession>
<dbReference type="eggNOG" id="ENOG5030TUM">
    <property type="taxonomic scope" value="Bacteria"/>
</dbReference>
<evidence type="ECO:0000313" key="2">
    <source>
        <dbReference type="EMBL" id="GAB56506.1"/>
    </source>
</evidence>
<dbReference type="OrthoDB" id="5591714at2"/>
<dbReference type="Gene3D" id="1.10.8.1180">
    <property type="match status" value="1"/>
</dbReference>
<gene>
    <name evidence="2" type="ORF">GPUN_2391</name>
</gene>
<protein>
    <recommendedName>
        <fullName evidence="1">DnaT DNA-binding domain-containing protein</fullName>
    </recommendedName>
</protein>
<dbReference type="InterPro" id="IPR040480">
    <property type="entry name" value="DnaT_DNA_bind"/>
</dbReference>
<dbReference type="RefSeq" id="WP_006006717.1">
    <property type="nucleotide sequence ID" value="NZ_BAET01000030.1"/>
</dbReference>